<organism evidence="1 2">
    <name type="scientific">Cirrhinus molitorella</name>
    <name type="common">mud carp</name>
    <dbReference type="NCBI Taxonomy" id="172907"/>
    <lineage>
        <taxon>Eukaryota</taxon>
        <taxon>Metazoa</taxon>
        <taxon>Chordata</taxon>
        <taxon>Craniata</taxon>
        <taxon>Vertebrata</taxon>
        <taxon>Euteleostomi</taxon>
        <taxon>Actinopterygii</taxon>
        <taxon>Neopterygii</taxon>
        <taxon>Teleostei</taxon>
        <taxon>Ostariophysi</taxon>
        <taxon>Cypriniformes</taxon>
        <taxon>Cyprinidae</taxon>
        <taxon>Labeoninae</taxon>
        <taxon>Labeonini</taxon>
        <taxon>Cirrhinus</taxon>
    </lineage>
</organism>
<dbReference type="InterPro" id="IPR036397">
    <property type="entry name" value="RNaseH_sf"/>
</dbReference>
<evidence type="ECO:0008006" key="3">
    <source>
        <dbReference type="Google" id="ProtNLM"/>
    </source>
</evidence>
<gene>
    <name evidence="1" type="ORF">QQF64_022230</name>
</gene>
<evidence type="ECO:0000313" key="1">
    <source>
        <dbReference type="EMBL" id="KAL1248912.1"/>
    </source>
</evidence>
<dbReference type="Proteomes" id="UP001558613">
    <property type="component" value="Unassembled WGS sequence"/>
</dbReference>
<comment type="caution">
    <text evidence="1">The sequence shown here is derived from an EMBL/GenBank/DDBJ whole genome shotgun (WGS) entry which is preliminary data.</text>
</comment>
<keyword evidence="2" id="KW-1185">Reference proteome</keyword>
<proteinExistence type="predicted"/>
<accession>A0ABR3L7Q6</accession>
<reference evidence="1 2" key="1">
    <citation type="submission" date="2023-09" db="EMBL/GenBank/DDBJ databases">
        <authorList>
            <person name="Wang M."/>
        </authorList>
    </citation>
    <scope>NUCLEOTIDE SEQUENCE [LARGE SCALE GENOMIC DNA]</scope>
    <source>
        <strain evidence="1">GT-2023</strain>
        <tissue evidence="1">Liver</tissue>
    </source>
</reference>
<name>A0ABR3L7Q6_9TELE</name>
<dbReference type="EMBL" id="JAYMGO010000024">
    <property type="protein sequence ID" value="KAL1248912.1"/>
    <property type="molecule type" value="Genomic_DNA"/>
</dbReference>
<protein>
    <recommendedName>
        <fullName evidence="3">Tc1-like transposase DDE domain-containing protein</fullName>
    </recommendedName>
</protein>
<dbReference type="Gene3D" id="3.30.420.10">
    <property type="entry name" value="Ribonuclease H-like superfamily/Ribonuclease H"/>
    <property type="match status" value="1"/>
</dbReference>
<evidence type="ECO:0000313" key="2">
    <source>
        <dbReference type="Proteomes" id="UP001558613"/>
    </source>
</evidence>
<sequence>MELQVVQGHQTAAGYVNMLQPASLLTEAPCLCRNDWAFQQDNAAVHNNHLTKDFFQENHIALLCSPDLNHTENIWGWMANENLQKRMSVPDCGCPL</sequence>